<dbReference type="RefSeq" id="WP_381217282.1">
    <property type="nucleotide sequence ID" value="NZ_JBHSPC010000085.1"/>
</dbReference>
<dbReference type="InterPro" id="IPR036663">
    <property type="entry name" value="Fumarylacetoacetase_C_sf"/>
</dbReference>
<dbReference type="Pfam" id="PF01557">
    <property type="entry name" value="FAA_hydrolase"/>
    <property type="match status" value="1"/>
</dbReference>
<dbReference type="EMBL" id="JBHSPC010000085">
    <property type="protein sequence ID" value="MFC5673435.1"/>
    <property type="molecule type" value="Genomic_DNA"/>
</dbReference>
<dbReference type="InterPro" id="IPR011234">
    <property type="entry name" value="Fumarylacetoacetase-like_C"/>
</dbReference>
<proteinExistence type="predicted"/>
<dbReference type="GO" id="GO:0016787">
    <property type="term" value="F:hydrolase activity"/>
    <property type="evidence" value="ECO:0007669"/>
    <property type="project" value="UniProtKB-KW"/>
</dbReference>
<dbReference type="Gene3D" id="3.90.850.10">
    <property type="entry name" value="Fumarylacetoacetase-like, C-terminal domain"/>
    <property type="match status" value="1"/>
</dbReference>
<dbReference type="PANTHER" id="PTHR11820">
    <property type="entry name" value="ACYLPYRUVASE"/>
    <property type="match status" value="1"/>
</dbReference>
<accession>A0ABW0XYV3</accession>
<evidence type="ECO:0000313" key="4">
    <source>
        <dbReference type="Proteomes" id="UP001596183"/>
    </source>
</evidence>
<gene>
    <name evidence="3" type="ORF">ACFP2V_26025</name>
</gene>
<reference evidence="4" key="1">
    <citation type="journal article" date="2019" name="Int. J. Syst. Evol. Microbiol.">
        <title>The Global Catalogue of Microorganisms (GCM) 10K type strain sequencing project: providing services to taxonomists for standard genome sequencing and annotation.</title>
        <authorList>
            <consortium name="The Broad Institute Genomics Platform"/>
            <consortium name="The Broad Institute Genome Sequencing Center for Infectious Disease"/>
            <person name="Wu L."/>
            <person name="Ma J."/>
        </authorList>
    </citation>
    <scope>NUCLEOTIDE SEQUENCE [LARGE SCALE GENOMIC DNA]</scope>
    <source>
        <strain evidence="4">JCM 13852</strain>
    </source>
</reference>
<keyword evidence="1" id="KW-0479">Metal-binding</keyword>
<dbReference type="Proteomes" id="UP001596183">
    <property type="component" value="Unassembled WGS sequence"/>
</dbReference>
<keyword evidence="3" id="KW-0378">Hydrolase</keyword>
<evidence type="ECO:0000313" key="3">
    <source>
        <dbReference type="EMBL" id="MFC5673435.1"/>
    </source>
</evidence>
<feature type="domain" description="Fumarylacetoacetase-like C-terminal" evidence="2">
    <location>
        <begin position="73"/>
        <end position="267"/>
    </location>
</feature>
<keyword evidence="4" id="KW-1185">Reference proteome</keyword>
<evidence type="ECO:0000259" key="2">
    <source>
        <dbReference type="Pfam" id="PF01557"/>
    </source>
</evidence>
<dbReference type="SUPFAM" id="SSF56529">
    <property type="entry name" value="FAH"/>
    <property type="match status" value="1"/>
</dbReference>
<protein>
    <submittedName>
        <fullName evidence="3">Fumarylacetoacetate hydrolase family protein</fullName>
    </submittedName>
</protein>
<dbReference type="PANTHER" id="PTHR11820:SF7">
    <property type="entry name" value="ACYLPYRUVASE FAHD1, MITOCHONDRIAL"/>
    <property type="match status" value="1"/>
</dbReference>
<organism evidence="3 4">
    <name type="scientific">Streptomyces incanus</name>
    <dbReference type="NCBI Taxonomy" id="887453"/>
    <lineage>
        <taxon>Bacteria</taxon>
        <taxon>Bacillati</taxon>
        <taxon>Actinomycetota</taxon>
        <taxon>Actinomycetes</taxon>
        <taxon>Kitasatosporales</taxon>
        <taxon>Streptomycetaceae</taxon>
        <taxon>Streptomyces</taxon>
    </lineage>
</organism>
<name>A0ABW0XYV3_9ACTN</name>
<sequence>MRFGVLDDRLIAVLPDGAAHDVTALAGPPAGPAGPLQRLIERGRPLSAAEVRSAPAADVGGAAWDAPLPFPRKVIGAPANYRAHVAEMGNPNTIVEWGVFLKASTSVIGPGRTVELPYTDVRTDQEGELAVVIGKEARHVSASDALDYVFGYTCVLDITTRSTEDRSTRKSYDTFTPLGPVVVTPEEVGDPDDLALRCWVGGELRQDSNTSRMIYGVSRLIAYASSVMTLQPGDVIATGTPEGVGPLADGDEIVVEIERVGRLAVTVSAAGALPYGNRMGMPTA</sequence>
<evidence type="ECO:0000256" key="1">
    <source>
        <dbReference type="ARBA" id="ARBA00022723"/>
    </source>
</evidence>
<comment type="caution">
    <text evidence="3">The sequence shown here is derived from an EMBL/GenBank/DDBJ whole genome shotgun (WGS) entry which is preliminary data.</text>
</comment>